<dbReference type="PROSITE" id="PS50889">
    <property type="entry name" value="S4"/>
    <property type="match status" value="1"/>
</dbReference>
<dbReference type="Proteomes" id="UP000287243">
    <property type="component" value="Chromosome"/>
</dbReference>
<keyword evidence="2 4" id="KW-0413">Isomerase</keyword>
<dbReference type="PANTHER" id="PTHR47683">
    <property type="entry name" value="PSEUDOURIDINE SYNTHASE FAMILY PROTEIN-RELATED"/>
    <property type="match status" value="1"/>
</dbReference>
<dbReference type="NCBIfam" id="TIGR00093">
    <property type="entry name" value="pseudouridine synthase"/>
    <property type="match status" value="1"/>
</dbReference>
<dbReference type="Gene3D" id="3.10.290.10">
    <property type="entry name" value="RNA-binding S4 domain"/>
    <property type="match status" value="1"/>
</dbReference>
<dbReference type="EMBL" id="CP019384">
    <property type="protein sequence ID" value="QAT17616.1"/>
    <property type="molecule type" value="Genomic_DNA"/>
</dbReference>
<dbReference type="SMART" id="SM00363">
    <property type="entry name" value="S4"/>
    <property type="match status" value="1"/>
</dbReference>
<dbReference type="InterPro" id="IPR018496">
    <property type="entry name" value="PsdUridine_synth_RsuA/RluB_CS"/>
</dbReference>
<dbReference type="KEGG" id="vai:BU251_07740"/>
<dbReference type="CDD" id="cd00165">
    <property type="entry name" value="S4"/>
    <property type="match status" value="1"/>
</dbReference>
<feature type="domain" description="RNA-binding S4" evidence="5">
    <location>
        <begin position="1"/>
        <end position="65"/>
    </location>
</feature>
<dbReference type="InterPro" id="IPR042092">
    <property type="entry name" value="PsdUridine_s_RsuA/RluB/E/F_cat"/>
</dbReference>
<dbReference type="OrthoDB" id="9807213at2"/>
<gene>
    <name evidence="6" type="ORF">BU251_07740</name>
</gene>
<evidence type="ECO:0000259" key="5">
    <source>
        <dbReference type="SMART" id="SM00363"/>
    </source>
</evidence>
<keyword evidence="7" id="KW-1185">Reference proteome</keyword>
<dbReference type="InterPro" id="IPR002942">
    <property type="entry name" value="S4_RNA-bd"/>
</dbReference>
<proteinExistence type="inferred from homology"/>
<dbReference type="InterPro" id="IPR020103">
    <property type="entry name" value="PsdUridine_synth_cat_dom_sf"/>
</dbReference>
<keyword evidence="3" id="KW-0694">RNA-binding</keyword>
<dbReference type="SUPFAM" id="SSF55174">
    <property type="entry name" value="Alpha-L RNA-binding motif"/>
    <property type="match status" value="1"/>
</dbReference>
<dbReference type="Gene3D" id="3.30.70.1560">
    <property type="entry name" value="Alpha-L RNA-binding motif"/>
    <property type="match status" value="1"/>
</dbReference>
<dbReference type="GO" id="GO:0003723">
    <property type="term" value="F:RNA binding"/>
    <property type="evidence" value="ECO:0007669"/>
    <property type="project" value="UniProtKB-KW"/>
</dbReference>
<sequence>MRLQVFLSHAGICSRRKALEPILAGRVTVNGKQITEPSFDVRPSSDKVCFDSRPVHLPQKIYLLLHKPQATISTVSDPHASKTVLELIPQHLRSGLHPVGRLDKDTTGLLLLTNDGELTHKMSHPSYEVEKVYRVVLNKEAGDGDIRRISQGILLEGQKTLPCRIVKRGPMELEMAIHEGRKRQIRKVFALFHYHVERLKRIRQGGLELGSLKEGEWRFLTPQEVARIMQEIRKTPKGKKKK</sequence>
<dbReference type="InterPro" id="IPR050343">
    <property type="entry name" value="RsuA_PseudoU_synthase"/>
</dbReference>
<dbReference type="InterPro" id="IPR020094">
    <property type="entry name" value="TruA/RsuA/RluB/E/F_N"/>
</dbReference>
<dbReference type="EC" id="5.4.99.-" evidence="4"/>
<evidence type="ECO:0000256" key="4">
    <source>
        <dbReference type="RuleBase" id="RU003887"/>
    </source>
</evidence>
<evidence type="ECO:0000256" key="3">
    <source>
        <dbReference type="PROSITE-ProRule" id="PRU00182"/>
    </source>
</evidence>
<evidence type="ECO:0000256" key="2">
    <source>
        <dbReference type="ARBA" id="ARBA00023235"/>
    </source>
</evidence>
<dbReference type="InterPro" id="IPR000748">
    <property type="entry name" value="PsdUridine_synth_RsuA/RluB/E/F"/>
</dbReference>
<dbReference type="Pfam" id="PF00849">
    <property type="entry name" value="PseudoU_synth_2"/>
    <property type="match status" value="1"/>
</dbReference>
<dbReference type="PANTHER" id="PTHR47683:SF2">
    <property type="entry name" value="RNA-BINDING S4 DOMAIN-CONTAINING PROTEIN"/>
    <property type="match status" value="1"/>
</dbReference>
<dbReference type="Pfam" id="PF01479">
    <property type="entry name" value="S4"/>
    <property type="match status" value="1"/>
</dbReference>
<comment type="similarity">
    <text evidence="1 4">Belongs to the pseudouridine synthase RsuA family.</text>
</comment>
<dbReference type="Gene3D" id="3.30.70.580">
    <property type="entry name" value="Pseudouridine synthase I, catalytic domain, N-terminal subdomain"/>
    <property type="match status" value="1"/>
</dbReference>
<evidence type="ECO:0000313" key="7">
    <source>
        <dbReference type="Proteomes" id="UP000287243"/>
    </source>
</evidence>
<dbReference type="InterPro" id="IPR006145">
    <property type="entry name" value="PsdUridine_synth_RsuA/RluA"/>
</dbReference>
<reference evidence="6 7" key="1">
    <citation type="submission" date="2017-01" db="EMBL/GenBank/DDBJ databases">
        <title>First insights into the biology of 'candidatus Vampirococcus archaeovorus'.</title>
        <authorList>
            <person name="Kizina J."/>
            <person name="Jordan S."/>
            <person name="Stueber K."/>
            <person name="Reinhardt R."/>
            <person name="Harder J."/>
        </authorList>
    </citation>
    <scope>NUCLEOTIDE SEQUENCE [LARGE SCALE GENOMIC DNA]</scope>
    <source>
        <strain evidence="6 7">LiM</strain>
    </source>
</reference>
<organism evidence="6 7">
    <name type="scientific">Velamenicoccus archaeovorus</name>
    <dbReference type="NCBI Taxonomy" id="1930593"/>
    <lineage>
        <taxon>Bacteria</taxon>
        <taxon>Pseudomonadati</taxon>
        <taxon>Candidatus Omnitrophota</taxon>
        <taxon>Candidatus Velamenicoccus</taxon>
    </lineage>
</organism>
<dbReference type="GO" id="GO:0000455">
    <property type="term" value="P:enzyme-directed rRNA pseudouridine synthesis"/>
    <property type="evidence" value="ECO:0007669"/>
    <property type="project" value="UniProtKB-ARBA"/>
</dbReference>
<dbReference type="RefSeq" id="WP_128700531.1">
    <property type="nucleotide sequence ID" value="NZ_CP019384.1"/>
</dbReference>
<name>A0A410P5Z1_VELA1</name>
<accession>A0A410P5Z1</accession>
<dbReference type="SUPFAM" id="SSF55120">
    <property type="entry name" value="Pseudouridine synthase"/>
    <property type="match status" value="1"/>
</dbReference>
<protein>
    <recommendedName>
        <fullName evidence="4">Pseudouridine synthase</fullName>
        <ecNumber evidence="4">5.4.99.-</ecNumber>
    </recommendedName>
</protein>
<evidence type="ECO:0000313" key="6">
    <source>
        <dbReference type="EMBL" id="QAT17616.1"/>
    </source>
</evidence>
<dbReference type="PROSITE" id="PS01149">
    <property type="entry name" value="PSI_RSU"/>
    <property type="match status" value="1"/>
</dbReference>
<dbReference type="InterPro" id="IPR036986">
    <property type="entry name" value="S4_RNA-bd_sf"/>
</dbReference>
<dbReference type="AlphaFoldDB" id="A0A410P5Z1"/>
<dbReference type="GO" id="GO:0120159">
    <property type="term" value="F:rRNA pseudouridine synthase activity"/>
    <property type="evidence" value="ECO:0007669"/>
    <property type="project" value="UniProtKB-ARBA"/>
</dbReference>
<evidence type="ECO:0000256" key="1">
    <source>
        <dbReference type="ARBA" id="ARBA00008348"/>
    </source>
</evidence>